<reference evidence="1 2" key="1">
    <citation type="submission" date="2005-12" db="EMBL/GenBank/DDBJ databases">
        <authorList>
            <person name="Moran M.A."/>
            <person name="Ferriera S."/>
            <person name="Johnson J."/>
            <person name="Kravitz S."/>
            <person name="Halpern A."/>
            <person name="Remington K."/>
            <person name="Beeson K."/>
            <person name="Tran B."/>
            <person name="Rogers Y.-H."/>
            <person name="Friedman R."/>
            <person name="Venter J.C."/>
        </authorList>
    </citation>
    <scope>NUCLEOTIDE SEQUENCE [LARGE SCALE GENOMIC DNA]</scope>
    <source>
        <strain evidence="2">ATCC BAA-591 / DSM 15170 / ISM</strain>
    </source>
</reference>
<gene>
    <name evidence="1" type="ORF">ISM_10660</name>
</gene>
<evidence type="ECO:0000313" key="2">
    <source>
        <dbReference type="Proteomes" id="UP000005954"/>
    </source>
</evidence>
<dbReference type="AlphaFoldDB" id="A3SR19"/>
<proteinExistence type="predicted"/>
<organism evidence="1 2">
    <name type="scientific">Roseovarius nubinhibens (strain ATCC BAA-591 / DSM 15170 / ISM)</name>
    <dbReference type="NCBI Taxonomy" id="89187"/>
    <lineage>
        <taxon>Bacteria</taxon>
        <taxon>Pseudomonadati</taxon>
        <taxon>Pseudomonadota</taxon>
        <taxon>Alphaproteobacteria</taxon>
        <taxon>Rhodobacterales</taxon>
        <taxon>Roseobacteraceae</taxon>
        <taxon>Roseovarius</taxon>
    </lineage>
</organism>
<sequence>CHLARGESLPISCGAARRYVQRWLQEAQTR</sequence>
<keyword evidence="2" id="KW-1185">Reference proteome</keyword>
<name>A3SR19_ROSNI</name>
<accession>A3SR19</accession>
<dbReference type="Proteomes" id="UP000005954">
    <property type="component" value="Unassembled WGS sequence"/>
</dbReference>
<protein>
    <submittedName>
        <fullName evidence="1">Uncharacterized protein</fullName>
    </submittedName>
</protein>
<evidence type="ECO:0000313" key="1">
    <source>
        <dbReference type="EMBL" id="EAP75042.1"/>
    </source>
</evidence>
<feature type="non-terminal residue" evidence="1">
    <location>
        <position position="1"/>
    </location>
</feature>
<dbReference type="EMBL" id="AALY01000004">
    <property type="protein sequence ID" value="EAP75042.1"/>
    <property type="molecule type" value="Genomic_DNA"/>
</dbReference>
<dbReference type="HOGENOM" id="CLU_3400829_0_0_5"/>
<comment type="caution">
    <text evidence="1">The sequence shown here is derived from an EMBL/GenBank/DDBJ whole genome shotgun (WGS) entry which is preliminary data.</text>
</comment>